<dbReference type="AlphaFoldDB" id="A0A9P5SDZ1"/>
<evidence type="ECO:0000259" key="5">
    <source>
        <dbReference type="Pfam" id="PF04112"/>
    </source>
</evidence>
<feature type="compositionally biased region" description="Polar residues" evidence="4">
    <location>
        <begin position="523"/>
        <end position="535"/>
    </location>
</feature>
<name>A0A9P5SDZ1_9FUNG</name>
<proteinExistence type="inferred from homology"/>
<evidence type="ECO:0000313" key="7">
    <source>
        <dbReference type="EMBL" id="KAF9326851.1"/>
    </source>
</evidence>
<dbReference type="InterPro" id="IPR057983">
    <property type="entry name" value="NAA35-like_N"/>
</dbReference>
<dbReference type="InterPro" id="IPR007244">
    <property type="entry name" value="Naa35_N"/>
</dbReference>
<dbReference type="GO" id="GO:0031417">
    <property type="term" value="C:NatC complex"/>
    <property type="evidence" value="ECO:0007669"/>
    <property type="project" value="InterPro"/>
</dbReference>
<dbReference type="PANTHER" id="PTHR21373:SF0">
    <property type="entry name" value="N-ALPHA-ACETYLTRANSFERASE 35, NATC AUXILIARY SUBUNIT"/>
    <property type="match status" value="1"/>
</dbReference>
<keyword evidence="8" id="KW-1185">Reference proteome</keyword>
<protein>
    <submittedName>
        <fullName evidence="7">Uncharacterized protein</fullName>
    </submittedName>
</protein>
<evidence type="ECO:0000256" key="2">
    <source>
        <dbReference type="ARBA" id="ARBA00006289"/>
    </source>
</evidence>
<dbReference type="Proteomes" id="UP000696485">
    <property type="component" value="Unassembled WGS sequence"/>
</dbReference>
<feature type="domain" description="NAA35-like N-terminal" evidence="5">
    <location>
        <begin position="2"/>
        <end position="137"/>
    </location>
</feature>
<dbReference type="InterPro" id="IPR057982">
    <property type="entry name" value="TPR_NAA35"/>
</dbReference>
<feature type="region of interest" description="Disordered" evidence="4">
    <location>
        <begin position="487"/>
        <end position="535"/>
    </location>
</feature>
<dbReference type="Pfam" id="PF04112">
    <property type="entry name" value="Mak10"/>
    <property type="match status" value="1"/>
</dbReference>
<feature type="compositionally biased region" description="Basic and acidic residues" evidence="4">
    <location>
        <begin position="487"/>
        <end position="496"/>
    </location>
</feature>
<feature type="compositionally biased region" description="Low complexity" evidence="4">
    <location>
        <begin position="740"/>
        <end position="750"/>
    </location>
</feature>
<reference evidence="7" key="1">
    <citation type="journal article" date="2020" name="Fungal Divers.">
        <title>Resolving the Mortierellaceae phylogeny through synthesis of multi-gene phylogenetics and phylogenomics.</title>
        <authorList>
            <person name="Vandepol N."/>
            <person name="Liber J."/>
            <person name="Desiro A."/>
            <person name="Na H."/>
            <person name="Kennedy M."/>
            <person name="Barry K."/>
            <person name="Grigoriev I.V."/>
            <person name="Miller A.N."/>
            <person name="O'Donnell K."/>
            <person name="Stajich J.E."/>
            <person name="Bonito G."/>
        </authorList>
    </citation>
    <scope>NUCLEOTIDE SEQUENCE</scope>
    <source>
        <strain evidence="7">NVP1</strain>
    </source>
</reference>
<organism evidence="7 8">
    <name type="scientific">Podila minutissima</name>
    <dbReference type="NCBI Taxonomy" id="64525"/>
    <lineage>
        <taxon>Eukaryota</taxon>
        <taxon>Fungi</taxon>
        <taxon>Fungi incertae sedis</taxon>
        <taxon>Mucoromycota</taxon>
        <taxon>Mortierellomycotina</taxon>
        <taxon>Mortierellomycetes</taxon>
        <taxon>Mortierellales</taxon>
        <taxon>Mortierellaceae</taxon>
        <taxon>Podila</taxon>
    </lineage>
</organism>
<feature type="compositionally biased region" description="Basic residues" evidence="4">
    <location>
        <begin position="500"/>
        <end position="512"/>
    </location>
</feature>
<keyword evidence="3" id="KW-0963">Cytoplasm</keyword>
<dbReference type="Pfam" id="PF25789">
    <property type="entry name" value="TPR_NAA35"/>
    <property type="match status" value="1"/>
</dbReference>
<evidence type="ECO:0000313" key="8">
    <source>
        <dbReference type="Proteomes" id="UP000696485"/>
    </source>
</evidence>
<sequence length="805" mass="91500">MKIMDPKMDTGMIVDDYATRPQYDVNQSIRPRNLVWIIDNILVGQMTWLSGHALSQTLFTSCYILRAMEIKDDQDATTTSSGPPIGFTNVVLKACVIAIAKTCALIWEEMRKGQVYEEEDFMTNKFGVSMYESFPLSSMVAMLDQANHWMDRTGTPWIVAHEGDDASAVISAVKDRILHARVSLLAMYQVLSPKCSQFQNAIPQLKVARECTERLQESNILGVEITDAFDHSIHRKLVTNTPPRAIALLTLSENFFIQFGAQKPSPGAFPRSVLQTVLYDDNVIMGSRPVTEVVIEVIRETVQPLPWIFEQDSVVQASGQLPTIQESPEAESINAAKRQFQLMFADFVDKATKPFVDTLQIMAQNVARQRRNLRKIVQLWETLQEQAEMMDEGLHMILTQIHDLEKAESAGDEESEEQQEEAPQPFYFVSWSYHMKLWVMEWMLLLGSELELYSSFEFSMIYGYCDVIMGAHARHLRRVQSVIDGEMERERKKNQDKANAAKKKKKKKKKKPVNATPSAGGESPSSTAPSTPVISEPTLITPTVEQQKKATQVVRIQQQLVTARLNLTRGTFLVLAALTKTGYLSTTPAHLASHGLNDLETLYKQRFKAFHHLSSPEFLSFPAYLERLECDRLDSIDILDYAAEFFKEARKSLEDLQTLSAAEARVTLCENAWRNDLMSMIRVCIGSNVRIAGLKMDARMIELRRFRDEYFVQVLRARQAQKLRHLQKKLQGPKGKKPKSASSGESSSSSYALEQEQEDPLRPVLPPPGQMPSPSELFKSPRKNVVFDWKYHLWWPVIELQDTTH</sequence>
<evidence type="ECO:0000256" key="3">
    <source>
        <dbReference type="ARBA" id="ARBA00022490"/>
    </source>
</evidence>
<dbReference type="EMBL" id="JAAAUY010000729">
    <property type="protein sequence ID" value="KAF9326851.1"/>
    <property type="molecule type" value="Genomic_DNA"/>
</dbReference>
<comment type="subcellular location">
    <subcellularLocation>
        <location evidence="1">Cytoplasm</location>
    </subcellularLocation>
</comment>
<feature type="region of interest" description="Disordered" evidence="4">
    <location>
        <begin position="725"/>
        <end position="777"/>
    </location>
</feature>
<gene>
    <name evidence="7" type="ORF">BG006_009765</name>
</gene>
<comment type="caution">
    <text evidence="7">The sequence shown here is derived from an EMBL/GenBank/DDBJ whole genome shotgun (WGS) entry which is preliminary data.</text>
</comment>
<accession>A0A9P5SDZ1</accession>
<comment type="similarity">
    <text evidence="2">Belongs to the MAK10 family.</text>
</comment>
<evidence type="ECO:0000256" key="1">
    <source>
        <dbReference type="ARBA" id="ARBA00004496"/>
    </source>
</evidence>
<evidence type="ECO:0000259" key="6">
    <source>
        <dbReference type="Pfam" id="PF25789"/>
    </source>
</evidence>
<feature type="domain" description="NAA35-like TPR repeats" evidence="6">
    <location>
        <begin position="254"/>
        <end position="796"/>
    </location>
</feature>
<dbReference type="PANTHER" id="PTHR21373">
    <property type="entry name" value="GLUCOSE REPRESSIBLE PROTEIN MAK10"/>
    <property type="match status" value="1"/>
</dbReference>
<evidence type="ECO:0000256" key="4">
    <source>
        <dbReference type="SAM" id="MobiDB-lite"/>
    </source>
</evidence>